<dbReference type="GO" id="GO:0004089">
    <property type="term" value="F:carbonate dehydratase activity"/>
    <property type="evidence" value="ECO:0007669"/>
    <property type="project" value="UniProtKB-UniRule"/>
</dbReference>
<feature type="domain" description="Alpha-carbonic anhydrase" evidence="7">
    <location>
        <begin position="34"/>
        <end position="268"/>
    </location>
</feature>
<dbReference type="InterPro" id="IPR023561">
    <property type="entry name" value="Carbonic_anhydrase_a-class"/>
</dbReference>
<dbReference type="InterPro" id="IPR001148">
    <property type="entry name" value="CA_dom"/>
</dbReference>
<dbReference type="Pfam" id="PF00194">
    <property type="entry name" value="Carb_anhydrase"/>
    <property type="match status" value="1"/>
</dbReference>
<dbReference type="OrthoDB" id="429145at2759"/>
<dbReference type="GO" id="GO:0008270">
    <property type="term" value="F:zinc ion binding"/>
    <property type="evidence" value="ECO:0007669"/>
    <property type="project" value="UniProtKB-UniRule"/>
</dbReference>
<keyword evidence="5 6" id="KW-0456">Lyase</keyword>
<dbReference type="PROSITE" id="PS00162">
    <property type="entry name" value="ALPHA_CA_1"/>
    <property type="match status" value="1"/>
</dbReference>
<feature type="signal peptide" evidence="6">
    <location>
        <begin position="1"/>
        <end position="27"/>
    </location>
</feature>
<dbReference type="eggNOG" id="KOG0382">
    <property type="taxonomic scope" value="Eukaryota"/>
</dbReference>
<evidence type="ECO:0000256" key="1">
    <source>
        <dbReference type="ARBA" id="ARBA00001947"/>
    </source>
</evidence>
<dbReference type="KEGG" id="bvg:104908841"/>
<evidence type="ECO:0000256" key="5">
    <source>
        <dbReference type="ARBA" id="ARBA00023239"/>
    </source>
</evidence>
<organism evidence="8 9">
    <name type="scientific">Beta vulgaris subsp. vulgaris</name>
    <name type="common">Beet</name>
    <dbReference type="NCBI Taxonomy" id="3555"/>
    <lineage>
        <taxon>Eukaryota</taxon>
        <taxon>Viridiplantae</taxon>
        <taxon>Streptophyta</taxon>
        <taxon>Embryophyta</taxon>
        <taxon>Tracheophyta</taxon>
        <taxon>Spermatophyta</taxon>
        <taxon>Magnoliopsida</taxon>
        <taxon>eudicotyledons</taxon>
        <taxon>Gunneridae</taxon>
        <taxon>Pentapetalae</taxon>
        <taxon>Caryophyllales</taxon>
        <taxon>Chenopodiaceae</taxon>
        <taxon>Betoideae</taxon>
        <taxon>Beta</taxon>
    </lineage>
</organism>
<dbReference type="SUPFAM" id="SSF51069">
    <property type="entry name" value="Carbonic anhydrase"/>
    <property type="match status" value="1"/>
</dbReference>
<comment type="function">
    <text evidence="6">Reversible hydration of carbon dioxide.</text>
</comment>
<feature type="chain" id="PRO_5025075374" description="Carbonic anhydrase" evidence="6">
    <location>
        <begin position="28"/>
        <end position="279"/>
    </location>
</feature>
<evidence type="ECO:0000256" key="4">
    <source>
        <dbReference type="ARBA" id="ARBA00022833"/>
    </source>
</evidence>
<dbReference type="SMART" id="SM01057">
    <property type="entry name" value="Carb_anhydrase"/>
    <property type="match status" value="1"/>
</dbReference>
<evidence type="ECO:0000256" key="3">
    <source>
        <dbReference type="ARBA" id="ARBA00022723"/>
    </source>
</evidence>
<dbReference type="GO" id="GO:0006730">
    <property type="term" value="P:one-carbon metabolic process"/>
    <property type="evidence" value="ECO:0007669"/>
    <property type="project" value="TreeGrafter"/>
</dbReference>
<comment type="catalytic activity">
    <reaction evidence="6">
        <text>hydrogencarbonate + H(+) = CO2 + H2O</text>
        <dbReference type="Rhea" id="RHEA:10748"/>
        <dbReference type="ChEBI" id="CHEBI:15377"/>
        <dbReference type="ChEBI" id="CHEBI:15378"/>
        <dbReference type="ChEBI" id="CHEBI:16526"/>
        <dbReference type="ChEBI" id="CHEBI:17544"/>
        <dbReference type="EC" id="4.2.1.1"/>
    </reaction>
</comment>
<keyword evidence="9" id="KW-1185">Reference proteome</keyword>
<protein>
    <recommendedName>
        <fullName evidence="2 6">Carbonic anhydrase</fullName>
        <ecNumber evidence="2 6">4.2.1.1</ecNumber>
    </recommendedName>
</protein>
<evidence type="ECO:0000259" key="7">
    <source>
        <dbReference type="PROSITE" id="PS51144"/>
    </source>
</evidence>
<comment type="similarity">
    <text evidence="6">Belongs to the alpha-carbonic anhydrase family.</text>
</comment>
<proteinExistence type="inferred from homology"/>
<dbReference type="PANTHER" id="PTHR18952:SF208">
    <property type="entry name" value="CARBONIC ANHYDRASE XA-RELATED"/>
    <property type="match status" value="1"/>
</dbReference>
<gene>
    <name evidence="8" type="ORF">BVRB_7g179180</name>
</gene>
<sequence>MKKPSMLMSSLFISILLLLLFIESTTAQEVDDETEFDYLRGSERGPDRWGHIREEWATCRTGRYQSPIDLLHRRVQVIPKSAEIVKFYKAGNATVRNRGHDIMIEWEGEDSKIQINGTTYILRQCHWHSPSEHTINGSRFAAELHLVHQTPDNNSIAVIGLLYKLGKPNRFLTTLMEKLELVPNALDLTNAGEINPGEIKLRGRKYYRYMGSLTTPPCTEGVLWTLDRRIATISEGQVAKMREVVHDDAERNARPVQPLNGRKVGLYTTIKNHGKENHY</sequence>
<dbReference type="PANTHER" id="PTHR18952">
    <property type="entry name" value="CARBONIC ANHYDRASE"/>
    <property type="match status" value="1"/>
</dbReference>
<dbReference type="AlphaFoldDB" id="A0A0J8BAT7"/>
<dbReference type="CDD" id="cd03124">
    <property type="entry name" value="alpha_CA_prokaryotic_like"/>
    <property type="match status" value="1"/>
</dbReference>
<keyword evidence="6" id="KW-0732">Signal</keyword>
<evidence type="ECO:0000256" key="6">
    <source>
        <dbReference type="RuleBase" id="RU367011"/>
    </source>
</evidence>
<dbReference type="EC" id="4.2.1.1" evidence="2 6"/>
<dbReference type="InterPro" id="IPR036398">
    <property type="entry name" value="CA_dom_sf"/>
</dbReference>
<dbReference type="Proteomes" id="UP000035740">
    <property type="component" value="Unassembled WGS sequence"/>
</dbReference>
<dbReference type="Gene3D" id="3.10.200.10">
    <property type="entry name" value="Alpha carbonic anhydrase"/>
    <property type="match status" value="1"/>
</dbReference>
<evidence type="ECO:0000313" key="8">
    <source>
        <dbReference type="EMBL" id="KMS97057.1"/>
    </source>
</evidence>
<name>A0A0J8BAT7_BETVV</name>
<dbReference type="Gramene" id="KMS97057">
    <property type="protein sequence ID" value="KMS97057"/>
    <property type="gene ID" value="BVRB_7g179180"/>
</dbReference>
<dbReference type="PROSITE" id="PS51144">
    <property type="entry name" value="ALPHA_CA_2"/>
    <property type="match status" value="1"/>
</dbReference>
<dbReference type="InterPro" id="IPR018338">
    <property type="entry name" value="Carbonic_anhydrase_a-class_CS"/>
</dbReference>
<comment type="cofactor">
    <cofactor evidence="1 6">
        <name>Zn(2+)</name>
        <dbReference type="ChEBI" id="CHEBI:29105"/>
    </cofactor>
</comment>
<accession>A0A0J8BAT7</accession>
<keyword evidence="4 6" id="KW-0862">Zinc</keyword>
<dbReference type="EMBL" id="KQ090342">
    <property type="protein sequence ID" value="KMS97057.1"/>
    <property type="molecule type" value="Genomic_DNA"/>
</dbReference>
<evidence type="ECO:0000256" key="2">
    <source>
        <dbReference type="ARBA" id="ARBA00012925"/>
    </source>
</evidence>
<dbReference type="OMA" id="DRWHESY"/>
<keyword evidence="3 6" id="KW-0479">Metal-binding</keyword>
<reference evidence="8 9" key="1">
    <citation type="journal article" date="2014" name="Nature">
        <title>The genome of the recently domesticated crop plant sugar beet (Beta vulgaris).</title>
        <authorList>
            <person name="Dohm J.C."/>
            <person name="Minoche A.E."/>
            <person name="Holtgrawe D."/>
            <person name="Capella-Gutierrez S."/>
            <person name="Zakrzewski F."/>
            <person name="Tafer H."/>
            <person name="Rupp O."/>
            <person name="Sorensen T.R."/>
            <person name="Stracke R."/>
            <person name="Reinhardt R."/>
            <person name="Goesmann A."/>
            <person name="Kraft T."/>
            <person name="Schulz B."/>
            <person name="Stadler P.F."/>
            <person name="Schmidt T."/>
            <person name="Gabaldon T."/>
            <person name="Lehrach H."/>
            <person name="Weisshaar B."/>
            <person name="Himmelbauer H."/>
        </authorList>
    </citation>
    <scope>NUCLEOTIDE SEQUENCE [LARGE SCALE GENOMIC DNA]</scope>
    <source>
        <tissue evidence="8">Taproot</tissue>
    </source>
</reference>
<evidence type="ECO:0000313" key="9">
    <source>
        <dbReference type="Proteomes" id="UP000035740"/>
    </source>
</evidence>
<dbReference type="InterPro" id="IPR041891">
    <property type="entry name" value="Alpha_CA_prokaryot-like"/>
</dbReference>